<feature type="domain" description="MannoseP isomerase/GMP-like beta-helix" evidence="11">
    <location>
        <begin position="328"/>
        <end position="377"/>
    </location>
</feature>
<dbReference type="GO" id="GO:0005525">
    <property type="term" value="F:GTP binding"/>
    <property type="evidence" value="ECO:0007669"/>
    <property type="project" value="UniProtKB-KW"/>
</dbReference>
<evidence type="ECO:0000256" key="1">
    <source>
        <dbReference type="ARBA" id="ARBA00006115"/>
    </source>
</evidence>
<dbReference type="RefSeq" id="WP_173861788.1">
    <property type="nucleotide sequence ID" value="NZ_MSYM01000001.1"/>
</dbReference>
<dbReference type="FunFam" id="3.90.550.10:FF:000046">
    <property type="entry name" value="Mannose-1-phosphate guanylyltransferase (GDP)"/>
    <property type="match status" value="1"/>
</dbReference>
<dbReference type="InterPro" id="IPR054566">
    <property type="entry name" value="ManC/GMP-like_b-helix"/>
</dbReference>
<dbReference type="STRING" id="81479.RA876_15460"/>
<name>A0A1Q8YKV0_9BURK</name>
<keyword evidence="13" id="KW-1185">Reference proteome</keyword>
<evidence type="ECO:0000313" key="12">
    <source>
        <dbReference type="EMBL" id="OLP08676.1"/>
    </source>
</evidence>
<dbReference type="InterPro" id="IPR049577">
    <property type="entry name" value="GMPP_N"/>
</dbReference>
<dbReference type="Gene3D" id="3.90.550.10">
    <property type="entry name" value="Spore Coat Polysaccharide Biosynthesis Protein SpsA, Chain A"/>
    <property type="match status" value="1"/>
</dbReference>
<dbReference type="Pfam" id="PF01050">
    <property type="entry name" value="MannoseP_isomer"/>
    <property type="match status" value="1"/>
</dbReference>
<dbReference type="EC" id="2.7.7.13" evidence="2"/>
<dbReference type="CDD" id="cd02213">
    <property type="entry name" value="cupin_PMI_typeII_C"/>
    <property type="match status" value="1"/>
</dbReference>
<dbReference type="Gene3D" id="2.60.120.10">
    <property type="entry name" value="Jelly Rolls"/>
    <property type="match status" value="1"/>
</dbReference>
<evidence type="ECO:0000256" key="3">
    <source>
        <dbReference type="ARBA" id="ARBA00022679"/>
    </source>
</evidence>
<evidence type="ECO:0000256" key="8">
    <source>
        <dbReference type="RuleBase" id="RU004190"/>
    </source>
</evidence>
<dbReference type="InterPro" id="IPR001538">
    <property type="entry name" value="Man6P_isomerase-2_C"/>
</dbReference>
<reference evidence="12 13" key="1">
    <citation type="submission" date="2017-01" db="EMBL/GenBank/DDBJ databases">
        <title>Genome sequence of Rhodoferax antarcticus ANT.BR, a psychrophilic purple nonsulfur bacterium from an Antarctic microbial mat.</title>
        <authorList>
            <person name="Baker J."/>
            <person name="Riester C."/>
            <person name="Skinner B."/>
            <person name="Newell A."/>
            <person name="Swingley W."/>
            <person name="Madigan M."/>
            <person name="Jung D."/>
            <person name="Asao M."/>
            <person name="Chen M."/>
            <person name="Loughlin P."/>
            <person name="Pan H."/>
            <person name="Lin S."/>
            <person name="Li N."/>
            <person name="Shaw J."/>
            <person name="Prado M."/>
            <person name="Sherman C."/>
            <person name="Li X."/>
            <person name="Tang J."/>
            <person name="Blankenship R."/>
            <person name="Zhao T."/>
            <person name="Touchman J."/>
            <person name="Sattley M."/>
        </authorList>
    </citation>
    <scope>NUCLEOTIDE SEQUENCE [LARGE SCALE GENOMIC DNA]</scope>
    <source>
        <strain evidence="12 13">ANT.BR</strain>
    </source>
</reference>
<feature type="domain" description="Nucleotidyl transferase" evidence="9">
    <location>
        <begin position="9"/>
        <end position="315"/>
    </location>
</feature>
<dbReference type="InterPro" id="IPR006375">
    <property type="entry name" value="Man1P_GuaTrfase/Man6P_Isoase"/>
</dbReference>
<dbReference type="InterPro" id="IPR011051">
    <property type="entry name" value="RmlC_Cupin_sf"/>
</dbReference>
<evidence type="ECO:0000313" key="13">
    <source>
        <dbReference type="Proteomes" id="UP000185911"/>
    </source>
</evidence>
<dbReference type="InterPro" id="IPR051161">
    <property type="entry name" value="Mannose-6P_isomerase_type2"/>
</dbReference>
<evidence type="ECO:0000256" key="2">
    <source>
        <dbReference type="ARBA" id="ARBA00012387"/>
    </source>
</evidence>
<comment type="catalytic activity">
    <reaction evidence="7">
        <text>alpha-D-mannose 1-phosphate + GTP + H(+) = GDP-alpha-D-mannose + diphosphate</text>
        <dbReference type="Rhea" id="RHEA:15229"/>
        <dbReference type="ChEBI" id="CHEBI:15378"/>
        <dbReference type="ChEBI" id="CHEBI:33019"/>
        <dbReference type="ChEBI" id="CHEBI:37565"/>
        <dbReference type="ChEBI" id="CHEBI:57527"/>
        <dbReference type="ChEBI" id="CHEBI:58409"/>
        <dbReference type="EC" id="2.7.7.13"/>
    </reaction>
</comment>
<organism evidence="12 13">
    <name type="scientific">Rhodoferax antarcticus ANT.BR</name>
    <dbReference type="NCBI Taxonomy" id="1111071"/>
    <lineage>
        <taxon>Bacteria</taxon>
        <taxon>Pseudomonadati</taxon>
        <taxon>Pseudomonadota</taxon>
        <taxon>Betaproteobacteria</taxon>
        <taxon>Burkholderiales</taxon>
        <taxon>Comamonadaceae</taxon>
        <taxon>Rhodoferax</taxon>
    </lineage>
</organism>
<dbReference type="AlphaFoldDB" id="A0A1Q8YKV0"/>
<dbReference type="PANTHER" id="PTHR46390:SF1">
    <property type="entry name" value="MANNOSE-1-PHOSPHATE GUANYLYLTRANSFERASE"/>
    <property type="match status" value="1"/>
</dbReference>
<keyword evidence="6" id="KW-0342">GTP-binding</keyword>
<dbReference type="InterPro" id="IPR005835">
    <property type="entry name" value="NTP_transferase_dom"/>
</dbReference>
<sequence>MNATILVQPVVLSGGSGTRLWPLSREKYPKQLLSLVGEDSLLQATLRRVVGTPGVTLAQPMVVCNEEYRFVIAEQLRLLGESATVVLEPCGRNTAPALTLAALAAIKGAADPVLLVMPADHVITDVAAFQQVVSQGATLAAAGAVVTFGITPDAPETGYGYIQTGALFGGADDNADACGANARTIARFVEKPDLATAQSYLIAGNYLWNSGLFMMRASSWLAALGHCRADILVACQNAWKIGQTDGEFVRVGKELFAACPSDSIDYAVMERLAAQTPAKANADTAALPPGVVIALQAGWSDVGAWDALWQVLPKDMHGNVLQGDVLLQDCSNTLAISEGRLVACVGVSDLVVVETADAILVSHKDKTQDVKKIVDRLKSQQRVESSVHRKVYRPWGSYDGVDAGERFQVKRIVVKPGGVLSLQMHHHRAEHWIVVSGTARVTRGDEVFLLSENQSTFIPLGTTHRLENPGRVPLEMIEVQSGSYLGEDDIVRLEDVYGR</sequence>
<dbReference type="EMBL" id="MSYM01000001">
    <property type="protein sequence ID" value="OLP08676.1"/>
    <property type="molecule type" value="Genomic_DNA"/>
</dbReference>
<dbReference type="Pfam" id="PF22640">
    <property type="entry name" value="ManC_GMP_beta-helix"/>
    <property type="match status" value="1"/>
</dbReference>
<dbReference type="CDD" id="cd02509">
    <property type="entry name" value="GDP-M1P_Guanylyltransferase"/>
    <property type="match status" value="1"/>
</dbReference>
<comment type="caution">
    <text evidence="12">The sequence shown here is derived from an EMBL/GenBank/DDBJ whole genome shotgun (WGS) entry which is preliminary data.</text>
</comment>
<protein>
    <recommendedName>
        <fullName evidence="2">mannose-1-phosphate guanylyltransferase</fullName>
        <ecNumber evidence="2">2.7.7.13</ecNumber>
    </recommendedName>
</protein>
<evidence type="ECO:0000259" key="11">
    <source>
        <dbReference type="Pfam" id="PF22640"/>
    </source>
</evidence>
<feature type="domain" description="Mannose-6-phosphate isomerase type II C-terminal" evidence="10">
    <location>
        <begin position="381"/>
        <end position="495"/>
    </location>
</feature>
<keyword evidence="4 12" id="KW-0548">Nucleotidyltransferase</keyword>
<dbReference type="PANTHER" id="PTHR46390">
    <property type="entry name" value="MANNOSE-1-PHOSPHATE GUANYLYLTRANSFERASE"/>
    <property type="match status" value="1"/>
</dbReference>
<dbReference type="GO" id="GO:0004475">
    <property type="term" value="F:mannose-1-phosphate guanylyltransferase (GTP) activity"/>
    <property type="evidence" value="ECO:0007669"/>
    <property type="project" value="UniProtKB-EC"/>
</dbReference>
<dbReference type="InterPro" id="IPR014710">
    <property type="entry name" value="RmlC-like_jellyroll"/>
</dbReference>
<evidence type="ECO:0000256" key="6">
    <source>
        <dbReference type="ARBA" id="ARBA00023134"/>
    </source>
</evidence>
<dbReference type="SUPFAM" id="SSF51182">
    <property type="entry name" value="RmlC-like cupins"/>
    <property type="match status" value="1"/>
</dbReference>
<evidence type="ECO:0000259" key="10">
    <source>
        <dbReference type="Pfam" id="PF01050"/>
    </source>
</evidence>
<dbReference type="NCBIfam" id="TIGR01479">
    <property type="entry name" value="GMP_PMI"/>
    <property type="match status" value="1"/>
</dbReference>
<dbReference type="InterPro" id="IPR029044">
    <property type="entry name" value="Nucleotide-diphossugar_trans"/>
</dbReference>
<keyword evidence="5" id="KW-0547">Nucleotide-binding</keyword>
<dbReference type="Pfam" id="PF00483">
    <property type="entry name" value="NTP_transferase"/>
    <property type="match status" value="1"/>
</dbReference>
<dbReference type="GO" id="GO:0009298">
    <property type="term" value="P:GDP-mannose biosynthetic process"/>
    <property type="evidence" value="ECO:0007669"/>
    <property type="project" value="TreeGrafter"/>
</dbReference>
<proteinExistence type="inferred from homology"/>
<keyword evidence="3 12" id="KW-0808">Transferase</keyword>
<dbReference type="GO" id="GO:0000271">
    <property type="term" value="P:polysaccharide biosynthetic process"/>
    <property type="evidence" value="ECO:0007669"/>
    <property type="project" value="InterPro"/>
</dbReference>
<evidence type="ECO:0000256" key="4">
    <source>
        <dbReference type="ARBA" id="ARBA00022695"/>
    </source>
</evidence>
<evidence type="ECO:0000256" key="7">
    <source>
        <dbReference type="ARBA" id="ARBA00047343"/>
    </source>
</evidence>
<evidence type="ECO:0000256" key="5">
    <source>
        <dbReference type="ARBA" id="ARBA00022741"/>
    </source>
</evidence>
<comment type="similarity">
    <text evidence="1 8">Belongs to the mannose-6-phosphate isomerase type 2 family.</text>
</comment>
<evidence type="ECO:0000259" key="9">
    <source>
        <dbReference type="Pfam" id="PF00483"/>
    </source>
</evidence>
<dbReference type="SUPFAM" id="SSF53448">
    <property type="entry name" value="Nucleotide-diphospho-sugar transferases"/>
    <property type="match status" value="1"/>
</dbReference>
<accession>A0A1Q8YKV0</accession>
<dbReference type="Proteomes" id="UP000185911">
    <property type="component" value="Unassembled WGS sequence"/>
</dbReference>
<dbReference type="FunFam" id="2.60.120.10:FF:000032">
    <property type="entry name" value="Mannose-1-phosphate guanylyltransferase/mannose-6-phosphate isomerase"/>
    <property type="match status" value="1"/>
</dbReference>
<gene>
    <name evidence="12" type="ORF">BLL52_0284</name>
</gene>